<reference evidence="1 2" key="1">
    <citation type="submission" date="2018-05" db="EMBL/GenBank/DDBJ databases">
        <title>Complete Genome Sequence of Methylobacterium sp. 17Sr1-28.</title>
        <authorList>
            <person name="Srinivasan S."/>
        </authorList>
    </citation>
    <scope>NUCLEOTIDE SEQUENCE [LARGE SCALE GENOMIC DNA]</scope>
    <source>
        <strain evidence="1 2">17Sr1-28</strain>
    </source>
</reference>
<dbReference type="OrthoDB" id="3819922at2"/>
<accession>A0A2U8WUR6</accession>
<keyword evidence="1" id="KW-0808">Transferase</keyword>
<dbReference type="PANTHER" id="PTHR37807">
    <property type="entry name" value="OS07G0160300 PROTEIN"/>
    <property type="match status" value="1"/>
</dbReference>
<dbReference type="AlphaFoldDB" id="A0A2U8WUR6"/>
<evidence type="ECO:0000313" key="1">
    <source>
        <dbReference type="EMBL" id="AWN49161.1"/>
    </source>
</evidence>
<name>A0A2U8WUR6_9HYPH</name>
<dbReference type="EMBL" id="CP029553">
    <property type="protein sequence ID" value="AWN49161.1"/>
    <property type="molecule type" value="Genomic_DNA"/>
</dbReference>
<dbReference type="Proteomes" id="UP000245444">
    <property type="component" value="Chromosome"/>
</dbReference>
<organism evidence="1 2">
    <name type="scientific">Methylobacterium terrae</name>
    <dbReference type="NCBI Taxonomy" id="2202827"/>
    <lineage>
        <taxon>Bacteria</taxon>
        <taxon>Pseudomonadati</taxon>
        <taxon>Pseudomonadota</taxon>
        <taxon>Alphaproteobacteria</taxon>
        <taxon>Hyphomicrobiales</taxon>
        <taxon>Methylobacteriaceae</taxon>
        <taxon>Methylobacterium</taxon>
    </lineage>
</organism>
<dbReference type="SUPFAM" id="SSF52540">
    <property type="entry name" value="P-loop containing nucleoside triphosphate hydrolases"/>
    <property type="match status" value="1"/>
</dbReference>
<dbReference type="RefSeq" id="WP_109961437.1">
    <property type="nucleotide sequence ID" value="NZ_CP029553.1"/>
</dbReference>
<keyword evidence="2" id="KW-1185">Reference proteome</keyword>
<dbReference type="KEGG" id="mtea:DK419_24735"/>
<sequence>MLIVFAGLPGTGKTTLSRAVARALAATHLRVDVIEQAIRDSGVPADAVGISGYAVAQALAGANLGDGRVVVADCVNPVAASRTGWRAVAARAALRLIEVEVVCPDAQEHRRRVEERVSDVPGLVLPSWEAVRRLDYQPWDRPRLVVDSAASSPSEAVAAVLEVMAQDRPGVR</sequence>
<dbReference type="GO" id="GO:0016301">
    <property type="term" value="F:kinase activity"/>
    <property type="evidence" value="ECO:0007669"/>
    <property type="project" value="UniProtKB-KW"/>
</dbReference>
<proteinExistence type="predicted"/>
<dbReference type="PANTHER" id="PTHR37807:SF3">
    <property type="entry name" value="OS07G0160300 PROTEIN"/>
    <property type="match status" value="1"/>
</dbReference>
<gene>
    <name evidence="1" type="ORF">DK419_24735</name>
</gene>
<dbReference type="InterPro" id="IPR027417">
    <property type="entry name" value="P-loop_NTPase"/>
</dbReference>
<dbReference type="Gene3D" id="3.40.50.300">
    <property type="entry name" value="P-loop containing nucleotide triphosphate hydrolases"/>
    <property type="match status" value="1"/>
</dbReference>
<protein>
    <submittedName>
        <fullName evidence="1">Kinase</fullName>
    </submittedName>
</protein>
<keyword evidence="1" id="KW-0418">Kinase</keyword>
<evidence type="ECO:0000313" key="2">
    <source>
        <dbReference type="Proteomes" id="UP000245444"/>
    </source>
</evidence>
<dbReference type="Pfam" id="PF13671">
    <property type="entry name" value="AAA_33"/>
    <property type="match status" value="1"/>
</dbReference>